<dbReference type="EMBL" id="JAEINI020000001">
    <property type="protein sequence ID" value="MCB5225574.1"/>
    <property type="molecule type" value="Genomic_DNA"/>
</dbReference>
<comment type="caution">
    <text evidence="2">The sequence shown here is derived from an EMBL/GenBank/DDBJ whole genome shotgun (WGS) entry which is preliminary data.</text>
</comment>
<sequence length="117" mass="13327">MESITHPTAIALIYFLGMLVIGSAIQWTFLIKLKKHHPEQWQHAGSPTIMSNGDLVKAWPTTKYLIQKLYKESNSSSGIKFCDLYRSPMIYGYFLTAISVPLFFASILLFGWPPVWS</sequence>
<name>A0ABS8BZU2_9ALTE</name>
<organism evidence="2 3">
    <name type="scientific">Alishewanella maricola</name>
    <dbReference type="NCBI Taxonomy" id="2795740"/>
    <lineage>
        <taxon>Bacteria</taxon>
        <taxon>Pseudomonadati</taxon>
        <taxon>Pseudomonadota</taxon>
        <taxon>Gammaproteobacteria</taxon>
        <taxon>Alteromonadales</taxon>
        <taxon>Alteromonadaceae</taxon>
        <taxon>Alishewanella</taxon>
    </lineage>
</organism>
<dbReference type="Proteomes" id="UP000633814">
    <property type="component" value="Unassembled WGS sequence"/>
</dbReference>
<proteinExistence type="predicted"/>
<keyword evidence="1" id="KW-0472">Membrane</keyword>
<gene>
    <name evidence="2" type="ORF">JAO78_001915</name>
</gene>
<keyword evidence="3" id="KW-1185">Reference proteome</keyword>
<keyword evidence="1" id="KW-1133">Transmembrane helix</keyword>
<evidence type="ECO:0000256" key="1">
    <source>
        <dbReference type="SAM" id="Phobius"/>
    </source>
</evidence>
<feature type="transmembrane region" description="Helical" evidence="1">
    <location>
        <begin position="90"/>
        <end position="112"/>
    </location>
</feature>
<evidence type="ECO:0000313" key="2">
    <source>
        <dbReference type="EMBL" id="MCB5225574.1"/>
    </source>
</evidence>
<reference evidence="2 3" key="1">
    <citation type="submission" date="2021-10" db="EMBL/GenBank/DDBJ databases">
        <title>Alishewanella koreense sp. nov. isolated from seawater of southwestern coast in South Korea and the proposal for the reclassification of Rheinheimera perlucida and Rheinheimera tuosuensis as Arsukibacterium perlucida and Arsukibacterium tuosuensis.</title>
        <authorList>
            <person name="Kim K.H."/>
            <person name="Ruan W."/>
            <person name="Kim K.R."/>
            <person name="Baek J.H."/>
            <person name="Jeon C.O."/>
        </authorList>
    </citation>
    <scope>NUCLEOTIDE SEQUENCE [LARGE SCALE GENOMIC DNA]</scope>
    <source>
        <strain evidence="2 3">16-MA</strain>
    </source>
</reference>
<feature type="transmembrane region" description="Helical" evidence="1">
    <location>
        <begin position="12"/>
        <end position="31"/>
    </location>
</feature>
<keyword evidence="1" id="KW-0812">Transmembrane</keyword>
<evidence type="ECO:0000313" key="3">
    <source>
        <dbReference type="Proteomes" id="UP000633814"/>
    </source>
</evidence>
<accession>A0ABS8BZU2</accession>
<protein>
    <submittedName>
        <fullName evidence="2">Uncharacterized protein</fullName>
    </submittedName>
</protein>
<dbReference type="RefSeq" id="WP_226749662.1">
    <property type="nucleotide sequence ID" value="NZ_JAEINI020000001.1"/>
</dbReference>